<dbReference type="GO" id="GO:0005886">
    <property type="term" value="C:plasma membrane"/>
    <property type="evidence" value="ECO:0007669"/>
    <property type="project" value="UniProtKB-SubCell"/>
</dbReference>
<evidence type="ECO:0000313" key="7">
    <source>
        <dbReference type="EMBL" id="KFL29599.1"/>
    </source>
</evidence>
<accession>A0A087LY96</accession>
<organism evidence="7 8">
    <name type="scientific">Devosia riboflavina</name>
    <dbReference type="NCBI Taxonomy" id="46914"/>
    <lineage>
        <taxon>Bacteria</taxon>
        <taxon>Pseudomonadati</taxon>
        <taxon>Pseudomonadota</taxon>
        <taxon>Alphaproteobacteria</taxon>
        <taxon>Hyphomicrobiales</taxon>
        <taxon>Devosiaceae</taxon>
        <taxon>Devosia</taxon>
    </lineage>
</organism>
<keyword evidence="8" id="KW-1185">Reference proteome</keyword>
<feature type="transmembrane region" description="Helical" evidence="5">
    <location>
        <begin position="184"/>
        <end position="209"/>
    </location>
</feature>
<dbReference type="InterPro" id="IPR035906">
    <property type="entry name" value="MetI-like_sf"/>
</dbReference>
<comment type="similarity">
    <text evidence="5">Belongs to the binding-protein-dependent transport system permease family.</text>
</comment>
<evidence type="ECO:0000259" key="6">
    <source>
        <dbReference type="PROSITE" id="PS50928"/>
    </source>
</evidence>
<dbReference type="RefSeq" id="WP_035086070.1">
    <property type="nucleotide sequence ID" value="NZ_JQGC01000022.1"/>
</dbReference>
<protein>
    <submittedName>
        <fullName evidence="7">Peptide ABC transporter permease</fullName>
    </submittedName>
</protein>
<evidence type="ECO:0000256" key="4">
    <source>
        <dbReference type="ARBA" id="ARBA00023136"/>
    </source>
</evidence>
<feature type="domain" description="ABC transmembrane type-1" evidence="6">
    <location>
        <begin position="99"/>
        <end position="315"/>
    </location>
</feature>
<dbReference type="CDD" id="cd06261">
    <property type="entry name" value="TM_PBP2"/>
    <property type="match status" value="1"/>
</dbReference>
<gene>
    <name evidence="7" type="ORF">JP75_19755</name>
</gene>
<evidence type="ECO:0000256" key="1">
    <source>
        <dbReference type="ARBA" id="ARBA00004651"/>
    </source>
</evidence>
<dbReference type="PANTHER" id="PTHR43376:SF1">
    <property type="entry name" value="OLIGOPEPTIDE TRANSPORT SYSTEM PERMEASE PROTEIN"/>
    <property type="match status" value="1"/>
</dbReference>
<feature type="transmembrane region" description="Helical" evidence="5">
    <location>
        <begin position="297"/>
        <end position="318"/>
    </location>
</feature>
<comment type="subcellular location">
    <subcellularLocation>
        <location evidence="1 5">Cell membrane</location>
        <topology evidence="1 5">Multi-pass membrane protein</topology>
    </subcellularLocation>
</comment>
<dbReference type="EMBL" id="JQGC01000022">
    <property type="protein sequence ID" value="KFL29599.1"/>
    <property type="molecule type" value="Genomic_DNA"/>
</dbReference>
<keyword evidence="5" id="KW-0813">Transport</keyword>
<evidence type="ECO:0000313" key="8">
    <source>
        <dbReference type="Proteomes" id="UP000028981"/>
    </source>
</evidence>
<sequence length="325" mass="35195">MNFVIRRIAFYLVAFLVAATINFALPRLMPGNPIDVMFAQQNSTLTPEARDALVATFGFASGPLHLQFLDYMKSVFTGDLGYSIRFYPQKVNQVLAYALPWTLLLAGTATLLAFCVGSVIGTFAAWRRGGMLDAVVTPVSLALQATPAVVIALTALFIFGVALKWLPTGYAFAPALDPAWSWEFFGSVALHGLMPICSLMVVFVGGYLVTMRNNMIGQLGEDHVTMGLAKGLSDRRVQLNYAARNALLPSVTSLGLTLGAILGGSLVTEVVFNYPGLGQTLYIGIVTRDYPLIQGQLLIMTFATLLANLAVDLLYVFLDPRLRKA</sequence>
<evidence type="ECO:0000256" key="2">
    <source>
        <dbReference type="ARBA" id="ARBA00022692"/>
    </source>
</evidence>
<dbReference type="AlphaFoldDB" id="A0A087LY96"/>
<keyword evidence="3 5" id="KW-1133">Transmembrane helix</keyword>
<name>A0A087LY96_9HYPH</name>
<dbReference type="Gene3D" id="1.10.3720.10">
    <property type="entry name" value="MetI-like"/>
    <property type="match status" value="1"/>
</dbReference>
<dbReference type="PANTHER" id="PTHR43376">
    <property type="entry name" value="OLIGOPEPTIDE TRANSPORT SYSTEM PERMEASE PROTEIN"/>
    <property type="match status" value="1"/>
</dbReference>
<dbReference type="Pfam" id="PF00528">
    <property type="entry name" value="BPD_transp_1"/>
    <property type="match status" value="1"/>
</dbReference>
<feature type="transmembrane region" description="Helical" evidence="5">
    <location>
        <begin position="246"/>
        <end position="267"/>
    </location>
</feature>
<dbReference type="OrthoDB" id="9805855at2"/>
<keyword evidence="4 5" id="KW-0472">Membrane</keyword>
<evidence type="ECO:0000256" key="3">
    <source>
        <dbReference type="ARBA" id="ARBA00022989"/>
    </source>
</evidence>
<proteinExistence type="inferred from homology"/>
<comment type="caution">
    <text evidence="7">The sequence shown here is derived from an EMBL/GenBank/DDBJ whole genome shotgun (WGS) entry which is preliminary data.</text>
</comment>
<dbReference type="GO" id="GO:0055085">
    <property type="term" value="P:transmembrane transport"/>
    <property type="evidence" value="ECO:0007669"/>
    <property type="project" value="InterPro"/>
</dbReference>
<dbReference type="PROSITE" id="PS50928">
    <property type="entry name" value="ABC_TM1"/>
    <property type="match status" value="1"/>
</dbReference>
<reference evidence="7 8" key="1">
    <citation type="submission" date="2014-08" db="EMBL/GenBank/DDBJ databases">
        <authorList>
            <person name="Hassan Y.I."/>
            <person name="Lepp D."/>
            <person name="Zhou T."/>
        </authorList>
    </citation>
    <scope>NUCLEOTIDE SEQUENCE [LARGE SCALE GENOMIC DNA]</scope>
    <source>
        <strain evidence="7 8">IFO13584</strain>
    </source>
</reference>
<feature type="transmembrane region" description="Helical" evidence="5">
    <location>
        <begin position="138"/>
        <end position="164"/>
    </location>
</feature>
<evidence type="ECO:0000256" key="5">
    <source>
        <dbReference type="RuleBase" id="RU363032"/>
    </source>
</evidence>
<dbReference type="STRING" id="46914.JP75_19755"/>
<dbReference type="InterPro" id="IPR000515">
    <property type="entry name" value="MetI-like"/>
</dbReference>
<feature type="transmembrane region" description="Helical" evidence="5">
    <location>
        <begin position="101"/>
        <end position="126"/>
    </location>
</feature>
<dbReference type="Proteomes" id="UP000028981">
    <property type="component" value="Unassembled WGS sequence"/>
</dbReference>
<keyword evidence="2 5" id="KW-0812">Transmembrane</keyword>
<dbReference type="SUPFAM" id="SSF161098">
    <property type="entry name" value="MetI-like"/>
    <property type="match status" value="1"/>
</dbReference>